<feature type="signal peptide" evidence="1">
    <location>
        <begin position="1"/>
        <end position="18"/>
    </location>
</feature>
<sequence length="63" mass="7659">MMNCINLFLHLIVLHSRGRCCLYCRVEGKPFEHAAKACSRRWYWINAKSKAWRTRKRRRYESG</sequence>
<comment type="caution">
    <text evidence="2">The sequence shown here is derived from an EMBL/GenBank/DDBJ whole genome shotgun (WGS) entry which is preliminary data.</text>
</comment>
<dbReference type="Proteomes" id="UP000717696">
    <property type="component" value="Unassembled WGS sequence"/>
</dbReference>
<protein>
    <recommendedName>
        <fullName evidence="5">Secreted protein</fullName>
    </recommendedName>
</protein>
<evidence type="ECO:0008006" key="5">
    <source>
        <dbReference type="Google" id="ProtNLM"/>
    </source>
</evidence>
<reference evidence="2" key="1">
    <citation type="journal article" date="2021" name="Nat. Commun.">
        <title>Genetic determinants of endophytism in the Arabidopsis root mycobiome.</title>
        <authorList>
            <person name="Mesny F."/>
            <person name="Miyauchi S."/>
            <person name="Thiergart T."/>
            <person name="Pickel B."/>
            <person name="Atanasova L."/>
            <person name="Karlsson M."/>
            <person name="Huettel B."/>
            <person name="Barry K.W."/>
            <person name="Haridas S."/>
            <person name="Chen C."/>
            <person name="Bauer D."/>
            <person name="Andreopoulos W."/>
            <person name="Pangilinan J."/>
            <person name="LaButti K."/>
            <person name="Riley R."/>
            <person name="Lipzen A."/>
            <person name="Clum A."/>
            <person name="Drula E."/>
            <person name="Henrissat B."/>
            <person name="Kohler A."/>
            <person name="Grigoriev I.V."/>
            <person name="Martin F.M."/>
            <person name="Hacquard S."/>
        </authorList>
    </citation>
    <scope>NUCLEOTIDE SEQUENCE</scope>
    <source>
        <strain evidence="2">MPI-CAGE-AT-0021</strain>
    </source>
</reference>
<gene>
    <name evidence="3" type="ORF">B0J13DRAFT_572904</name>
    <name evidence="2" type="ORF">B0J13DRAFT_577436</name>
</gene>
<dbReference type="EMBL" id="JAGMUU010000060">
    <property type="protein sequence ID" value="KAH7110787.1"/>
    <property type="molecule type" value="Genomic_DNA"/>
</dbReference>
<dbReference type="OrthoDB" id="3438035at2759"/>
<evidence type="ECO:0000313" key="3">
    <source>
        <dbReference type="EMBL" id="KAH7114991.1"/>
    </source>
</evidence>
<organism evidence="2 4">
    <name type="scientific">Dactylonectria estremocensis</name>
    <dbReference type="NCBI Taxonomy" id="1079267"/>
    <lineage>
        <taxon>Eukaryota</taxon>
        <taxon>Fungi</taxon>
        <taxon>Dikarya</taxon>
        <taxon>Ascomycota</taxon>
        <taxon>Pezizomycotina</taxon>
        <taxon>Sordariomycetes</taxon>
        <taxon>Hypocreomycetidae</taxon>
        <taxon>Hypocreales</taxon>
        <taxon>Nectriaceae</taxon>
        <taxon>Dactylonectria</taxon>
    </lineage>
</organism>
<keyword evidence="4" id="KW-1185">Reference proteome</keyword>
<dbReference type="AlphaFoldDB" id="A0A9P9D1M1"/>
<evidence type="ECO:0000313" key="2">
    <source>
        <dbReference type="EMBL" id="KAH7110787.1"/>
    </source>
</evidence>
<proteinExistence type="predicted"/>
<evidence type="ECO:0000313" key="4">
    <source>
        <dbReference type="Proteomes" id="UP000717696"/>
    </source>
</evidence>
<name>A0A9P9D1M1_9HYPO</name>
<evidence type="ECO:0000256" key="1">
    <source>
        <dbReference type="SAM" id="SignalP"/>
    </source>
</evidence>
<feature type="chain" id="PRO_5040712375" description="Secreted protein" evidence="1">
    <location>
        <begin position="19"/>
        <end position="63"/>
    </location>
</feature>
<keyword evidence="1" id="KW-0732">Signal</keyword>
<accession>A0A9P9D1M1</accession>
<dbReference type="EMBL" id="JAGMUU010000040">
    <property type="protein sequence ID" value="KAH7114991.1"/>
    <property type="molecule type" value="Genomic_DNA"/>
</dbReference>